<sequence>MEAISATERRRRPPPVFSQISRQVVYALSPGGNWSPAIKTIRMDSNTTRGRVKAPGSCRILQVRARDEYFVASHVGQGSRPLTLASSCRIPVPHQGARVSTWQCRRDHLARASCDSLELLFSASFENGHISGATVQKACYLEFCKQANPWSMSDQAAASVEELKALPSGYISQLLTQREAGDGWAALGGADGYRSQQRQQPWQPSLQPG</sequence>
<gene>
    <name evidence="2" type="ORF">LTR69_011366</name>
</gene>
<keyword evidence="3" id="KW-1185">Reference proteome</keyword>
<dbReference type="EMBL" id="JAVRRF010000057">
    <property type="protein sequence ID" value="KAK5048452.1"/>
    <property type="molecule type" value="Genomic_DNA"/>
</dbReference>
<accession>A0ABR0IUW4</accession>
<reference evidence="2 3" key="1">
    <citation type="submission" date="2023-08" db="EMBL/GenBank/DDBJ databases">
        <title>Black Yeasts Isolated from many extreme environments.</title>
        <authorList>
            <person name="Coleine C."/>
            <person name="Stajich J.E."/>
            <person name="Selbmann L."/>
        </authorList>
    </citation>
    <scope>NUCLEOTIDE SEQUENCE [LARGE SCALE GENOMIC DNA]</scope>
    <source>
        <strain evidence="2 3">CCFEE 6328</strain>
    </source>
</reference>
<name>A0ABR0IUW4_9EURO</name>
<proteinExistence type="predicted"/>
<protein>
    <submittedName>
        <fullName evidence="2">Uncharacterized protein</fullName>
    </submittedName>
</protein>
<evidence type="ECO:0000313" key="3">
    <source>
        <dbReference type="Proteomes" id="UP001345691"/>
    </source>
</evidence>
<dbReference type="Proteomes" id="UP001345691">
    <property type="component" value="Unassembled WGS sequence"/>
</dbReference>
<feature type="region of interest" description="Disordered" evidence="1">
    <location>
        <begin position="186"/>
        <end position="209"/>
    </location>
</feature>
<comment type="caution">
    <text evidence="2">The sequence shown here is derived from an EMBL/GenBank/DDBJ whole genome shotgun (WGS) entry which is preliminary data.</text>
</comment>
<evidence type="ECO:0000256" key="1">
    <source>
        <dbReference type="SAM" id="MobiDB-lite"/>
    </source>
</evidence>
<organism evidence="2 3">
    <name type="scientific">Exophiala sideris</name>
    <dbReference type="NCBI Taxonomy" id="1016849"/>
    <lineage>
        <taxon>Eukaryota</taxon>
        <taxon>Fungi</taxon>
        <taxon>Dikarya</taxon>
        <taxon>Ascomycota</taxon>
        <taxon>Pezizomycotina</taxon>
        <taxon>Eurotiomycetes</taxon>
        <taxon>Chaetothyriomycetidae</taxon>
        <taxon>Chaetothyriales</taxon>
        <taxon>Herpotrichiellaceae</taxon>
        <taxon>Exophiala</taxon>
    </lineage>
</organism>
<evidence type="ECO:0000313" key="2">
    <source>
        <dbReference type="EMBL" id="KAK5048452.1"/>
    </source>
</evidence>